<feature type="transmembrane region" description="Helical" evidence="12">
    <location>
        <begin position="23"/>
        <end position="46"/>
    </location>
</feature>
<dbReference type="GO" id="GO:0071555">
    <property type="term" value="P:cell wall organization"/>
    <property type="evidence" value="ECO:0007669"/>
    <property type="project" value="UniProtKB-KW"/>
</dbReference>
<keyword evidence="12 14" id="KW-0460">Magnesium</keyword>
<dbReference type="NCBIfam" id="TIGR00445">
    <property type="entry name" value="mraY"/>
    <property type="match status" value="1"/>
</dbReference>
<feature type="binding site" evidence="14">
    <location>
        <position position="216"/>
    </location>
    <ligand>
        <name>Mg(2+)</name>
        <dbReference type="ChEBI" id="CHEBI:18420"/>
    </ligand>
</feature>
<evidence type="ECO:0000313" key="16">
    <source>
        <dbReference type="EMBL" id="UQN36734.1"/>
    </source>
</evidence>
<feature type="transmembrane region" description="Helical" evidence="12">
    <location>
        <begin position="287"/>
        <end position="308"/>
    </location>
</feature>
<dbReference type="GO" id="GO:0046872">
    <property type="term" value="F:metal ion binding"/>
    <property type="evidence" value="ECO:0007669"/>
    <property type="project" value="UniProtKB-KW"/>
</dbReference>
<feature type="transmembrane region" description="Helical" evidence="12">
    <location>
        <begin position="368"/>
        <end position="387"/>
    </location>
</feature>
<evidence type="ECO:0000256" key="4">
    <source>
        <dbReference type="ARBA" id="ARBA00022679"/>
    </source>
</evidence>
<keyword evidence="4 12" id="KW-0808">Transferase</keyword>
<dbReference type="InterPro" id="IPR000715">
    <property type="entry name" value="Glycosyl_transferase_4"/>
</dbReference>
<feature type="transmembrane region" description="Helical" evidence="12">
    <location>
        <begin position="74"/>
        <end position="92"/>
    </location>
</feature>
<feature type="transmembrane region" description="Helical" evidence="12">
    <location>
        <begin position="191"/>
        <end position="211"/>
    </location>
</feature>
<reference evidence="16 18" key="2">
    <citation type="journal article" date="2022" name="Int. J. Syst. Evol. Microbiol.">
        <title>Characterization of Alcaligenes aquatilis as a novel member of heterotrophic nitrifier-aerobic denitrifier and its performance in treating piggery wastewater.</title>
        <authorList>
            <person name="Cao X."/>
            <person name="Zhao B."/>
            <person name="Wu Y."/>
            <person name="Huang J."/>
            <person name="Wang H."/>
            <person name="Sun X."/>
            <person name="Li S."/>
        </authorList>
    </citation>
    <scope>NUCLEOTIDE SEQUENCE [LARGE SCALE GENOMIC DNA]</scope>
    <source>
        <strain evidence="16 18">AS1</strain>
    </source>
</reference>
<dbReference type="KEGG" id="aaqu:D3M96_04690"/>
<dbReference type="EMBL" id="CP032153">
    <property type="protein sequence ID" value="AYN19895.1"/>
    <property type="molecule type" value="Genomic_DNA"/>
</dbReference>
<evidence type="ECO:0000256" key="2">
    <source>
        <dbReference type="ARBA" id="ARBA00005583"/>
    </source>
</evidence>
<dbReference type="GO" id="GO:0005886">
    <property type="term" value="C:plasma membrane"/>
    <property type="evidence" value="ECO:0007669"/>
    <property type="project" value="UniProtKB-SubCell"/>
</dbReference>
<evidence type="ECO:0000256" key="12">
    <source>
        <dbReference type="HAMAP-Rule" id="MF_00038"/>
    </source>
</evidence>
<evidence type="ECO:0000313" key="17">
    <source>
        <dbReference type="Proteomes" id="UP000268070"/>
    </source>
</evidence>
<dbReference type="HAMAP" id="MF_00038">
    <property type="entry name" value="MraY"/>
    <property type="match status" value="1"/>
</dbReference>
<dbReference type="OrthoDB" id="9805475at2"/>
<dbReference type="Proteomes" id="UP000831759">
    <property type="component" value="Chromosome"/>
</dbReference>
<dbReference type="Pfam" id="PF00953">
    <property type="entry name" value="Glycos_transf_4"/>
    <property type="match status" value="1"/>
</dbReference>
<accession>A0A3G2HSA2</accession>
<dbReference type="EMBL" id="CP094619">
    <property type="protein sequence ID" value="UQN36734.1"/>
    <property type="molecule type" value="Genomic_DNA"/>
</dbReference>
<evidence type="ECO:0000256" key="14">
    <source>
        <dbReference type="PIRSR" id="PIRSR600715-1"/>
    </source>
</evidence>
<dbReference type="UniPathway" id="UPA00219"/>
<dbReference type="CDD" id="cd06852">
    <property type="entry name" value="GT_MraY"/>
    <property type="match status" value="1"/>
</dbReference>
<proteinExistence type="inferred from homology"/>
<evidence type="ECO:0000256" key="9">
    <source>
        <dbReference type="ARBA" id="ARBA00023136"/>
    </source>
</evidence>
<dbReference type="PANTHER" id="PTHR22926:SF5">
    <property type="entry name" value="PHOSPHO-N-ACETYLMURAMOYL-PENTAPEPTIDE-TRANSFERASE HOMOLOG"/>
    <property type="match status" value="1"/>
</dbReference>
<keyword evidence="7 12" id="KW-0573">Peptidoglycan synthesis</keyword>
<keyword evidence="10 12" id="KW-0131">Cell cycle</keyword>
<dbReference type="GeneID" id="96867905"/>
<evidence type="ECO:0000313" key="18">
    <source>
        <dbReference type="Proteomes" id="UP000831759"/>
    </source>
</evidence>
<gene>
    <name evidence="12 16" type="primary">mraY</name>
    <name evidence="15" type="ORF">D3M96_04690</name>
    <name evidence="16" type="ORF">MTR80_03155</name>
</gene>
<evidence type="ECO:0000313" key="15">
    <source>
        <dbReference type="EMBL" id="AYN19895.1"/>
    </source>
</evidence>
<reference evidence="15 17" key="1">
    <citation type="submission" date="2018-09" db="EMBL/GenBank/DDBJ databases">
        <title>Complete genome sequence of the hydrocarbonoclastic bacterium Alcaligenes aquatilis QD168, isolated from a crude-oil polluted marine sediment of Central Chile.</title>
        <authorList>
            <person name="Duran R.E."/>
            <person name="Barra B."/>
            <person name="Salva-Serra F."/>
            <person name="Mendez V."/>
            <person name="Moore E.R.B."/>
            <person name="Seeger M."/>
        </authorList>
    </citation>
    <scope>NUCLEOTIDE SEQUENCE [LARGE SCALE GENOMIC DNA]</scope>
    <source>
        <strain evidence="15 17">QD168</strain>
    </source>
</reference>
<comment type="similarity">
    <text evidence="2 12">Belongs to the glycosyltransferase 4 family. MraY subfamily.</text>
</comment>
<keyword evidence="12" id="KW-1003">Cell membrane</keyword>
<comment type="function">
    <text evidence="12">Catalyzes the initial step of the lipid cycle reactions in the biosynthesis of the cell wall peptidoglycan: transfers peptidoglycan precursor phospho-MurNAc-pentapeptide from UDP-MurNAc-pentapeptide onto the lipid carrier undecaprenyl phosphate, yielding undecaprenyl-pyrophosphoryl-MurNAc-pentapeptide, known as lipid I.</text>
</comment>
<feature type="transmembrane region" description="Helical" evidence="12">
    <location>
        <begin position="263"/>
        <end position="280"/>
    </location>
</feature>
<evidence type="ECO:0000256" key="1">
    <source>
        <dbReference type="ARBA" id="ARBA00004141"/>
    </source>
</evidence>
<keyword evidence="12 14" id="KW-0479">Metal-binding</keyword>
<feature type="transmembrane region" description="Helical" evidence="12">
    <location>
        <begin position="223"/>
        <end position="243"/>
    </location>
</feature>
<keyword evidence="11 12" id="KW-0961">Cell wall biogenesis/degradation</keyword>
<dbReference type="PROSITE" id="PS01347">
    <property type="entry name" value="MRAY_1"/>
    <property type="match status" value="1"/>
</dbReference>
<keyword evidence="8 12" id="KW-1133">Transmembrane helix</keyword>
<dbReference type="AlphaFoldDB" id="A0A3G2HSA2"/>
<dbReference type="PROSITE" id="PS01348">
    <property type="entry name" value="MRAY_2"/>
    <property type="match status" value="1"/>
</dbReference>
<dbReference type="GO" id="GO:0009252">
    <property type="term" value="P:peptidoglycan biosynthetic process"/>
    <property type="evidence" value="ECO:0007669"/>
    <property type="project" value="UniProtKB-UniRule"/>
</dbReference>
<dbReference type="InterPro" id="IPR003524">
    <property type="entry name" value="PNAcMuramoyl-5peptid_Trfase"/>
</dbReference>
<comment type="cofactor">
    <cofactor evidence="12 14">
        <name>Mg(2+)</name>
        <dbReference type="ChEBI" id="CHEBI:18420"/>
    </cofactor>
</comment>
<evidence type="ECO:0000256" key="10">
    <source>
        <dbReference type="ARBA" id="ARBA00023306"/>
    </source>
</evidence>
<dbReference type="GO" id="GO:0051301">
    <property type="term" value="P:cell division"/>
    <property type="evidence" value="ECO:0007669"/>
    <property type="project" value="UniProtKB-KW"/>
</dbReference>
<evidence type="ECO:0000256" key="11">
    <source>
        <dbReference type="ARBA" id="ARBA00023316"/>
    </source>
</evidence>
<dbReference type="GO" id="GO:0008963">
    <property type="term" value="F:phospho-N-acetylmuramoyl-pentapeptide-transferase activity"/>
    <property type="evidence" value="ECO:0007669"/>
    <property type="project" value="UniProtKB-UniRule"/>
</dbReference>
<keyword evidence="3 12" id="KW-0132">Cell division</keyword>
<sequence>MLLELARWLSDDHIRAFGVFEYITLRAILASATALAIGLLAGPWVIRKLTELKIGQAVRAYGPESHLQKNGTPTMGGVLILIAIGISTLLWADWTNRFVWVVLLVTFGFGWIGWADDYKKVVNRDPEGMSSRQKFFWQALIGMVAAVYLSFAVSVPANTELWPLFKEWVLSGFTMSLPTQADLIVPFFKSVSYPLGVLGFVVLTWAVIVGSSNAVNLTDGLDGLAIMPTVLVGSALGIFAYVVGRVDYSKYLLFPYIPGAGELLVICAAIAGAGLAFLWFNAYPAQVFMGDVGALALGGALGTIAVIVRQEIVLFIMGGVFVVETLSVMLQVTWFKYTKKRYGQGRRIFRMAPLHHHFEVSGWKETQVVVRFWIITMMLVMIGLSTLKLR</sequence>
<evidence type="ECO:0000256" key="13">
    <source>
        <dbReference type="NCBIfam" id="TIGR00445"/>
    </source>
</evidence>
<feature type="binding site" evidence="14">
    <location>
        <position position="291"/>
    </location>
    <ligand>
        <name>Mg(2+)</name>
        <dbReference type="ChEBI" id="CHEBI:18420"/>
    </ligand>
</feature>
<evidence type="ECO:0000256" key="6">
    <source>
        <dbReference type="ARBA" id="ARBA00022960"/>
    </source>
</evidence>
<keyword evidence="5 12" id="KW-0812">Transmembrane</keyword>
<dbReference type="RefSeq" id="WP_094195750.1">
    <property type="nucleotide sequence ID" value="NZ_CP022390.1"/>
</dbReference>
<feature type="transmembrane region" description="Helical" evidence="12">
    <location>
        <begin position="98"/>
        <end position="115"/>
    </location>
</feature>
<evidence type="ECO:0000256" key="7">
    <source>
        <dbReference type="ARBA" id="ARBA00022984"/>
    </source>
</evidence>
<dbReference type="Pfam" id="PF10555">
    <property type="entry name" value="MraY_sig1"/>
    <property type="match status" value="1"/>
</dbReference>
<protein>
    <recommendedName>
        <fullName evidence="12 13">Phospho-N-acetylmuramoyl-pentapeptide-transferase</fullName>
        <ecNumber evidence="12 13">2.7.8.13</ecNumber>
    </recommendedName>
    <alternativeName>
        <fullName evidence="12">UDP-MurNAc-pentapeptide phosphotransferase</fullName>
    </alternativeName>
</protein>
<dbReference type="EC" id="2.7.8.13" evidence="12 13"/>
<dbReference type="InterPro" id="IPR018480">
    <property type="entry name" value="PNAcMuramoyl-5peptid_Trfase_CS"/>
</dbReference>
<dbReference type="GO" id="GO:0008360">
    <property type="term" value="P:regulation of cell shape"/>
    <property type="evidence" value="ECO:0007669"/>
    <property type="project" value="UniProtKB-KW"/>
</dbReference>
<keyword evidence="6 12" id="KW-0133">Cell shape</keyword>
<comment type="subcellular location">
    <subcellularLocation>
        <location evidence="12">Cell membrane</location>
        <topology evidence="12">Multi-pass membrane protein</topology>
    </subcellularLocation>
    <subcellularLocation>
        <location evidence="1">Membrane</location>
        <topology evidence="1">Multi-pass membrane protein</topology>
    </subcellularLocation>
</comment>
<feature type="transmembrane region" description="Helical" evidence="12">
    <location>
        <begin position="314"/>
        <end position="337"/>
    </location>
</feature>
<feature type="transmembrane region" description="Helical" evidence="12">
    <location>
        <begin position="135"/>
        <end position="155"/>
    </location>
</feature>
<comment type="pathway">
    <text evidence="12">Cell wall biogenesis; peptidoglycan biosynthesis.</text>
</comment>
<keyword evidence="9 12" id="KW-0472">Membrane</keyword>
<dbReference type="Proteomes" id="UP000268070">
    <property type="component" value="Chromosome"/>
</dbReference>
<evidence type="ECO:0000256" key="8">
    <source>
        <dbReference type="ARBA" id="ARBA00022989"/>
    </source>
</evidence>
<comment type="catalytic activity">
    <reaction evidence="12">
        <text>UDP-N-acetyl-alpha-D-muramoyl-L-alanyl-gamma-D-glutamyl-meso-2,6-diaminopimeloyl-D-alanyl-D-alanine + di-trans,octa-cis-undecaprenyl phosphate = di-trans,octa-cis-undecaprenyl diphospho-N-acetyl-alpha-D-muramoyl-L-alanyl-D-glutamyl-meso-2,6-diaminopimeloyl-D-alanyl-D-alanine + UMP</text>
        <dbReference type="Rhea" id="RHEA:28386"/>
        <dbReference type="ChEBI" id="CHEBI:57865"/>
        <dbReference type="ChEBI" id="CHEBI:60392"/>
        <dbReference type="ChEBI" id="CHEBI:61386"/>
        <dbReference type="ChEBI" id="CHEBI:61387"/>
        <dbReference type="EC" id="2.7.8.13"/>
    </reaction>
</comment>
<dbReference type="PANTHER" id="PTHR22926">
    <property type="entry name" value="PHOSPHO-N-ACETYLMURAMOYL-PENTAPEPTIDE-TRANSFERASE"/>
    <property type="match status" value="1"/>
</dbReference>
<organism evidence="15 17">
    <name type="scientific">Alcaligenes aquatilis</name>
    <dbReference type="NCBI Taxonomy" id="323284"/>
    <lineage>
        <taxon>Bacteria</taxon>
        <taxon>Pseudomonadati</taxon>
        <taxon>Pseudomonadota</taxon>
        <taxon>Betaproteobacteria</taxon>
        <taxon>Burkholderiales</taxon>
        <taxon>Alcaligenaceae</taxon>
        <taxon>Alcaligenes</taxon>
    </lineage>
</organism>
<evidence type="ECO:0000256" key="3">
    <source>
        <dbReference type="ARBA" id="ARBA00022618"/>
    </source>
</evidence>
<keyword evidence="18" id="KW-1185">Reference proteome</keyword>
<evidence type="ECO:0000256" key="5">
    <source>
        <dbReference type="ARBA" id="ARBA00022692"/>
    </source>
</evidence>
<name>A0A3G2HSA2_9BURK</name>